<dbReference type="Proteomes" id="UP001303046">
    <property type="component" value="Unassembled WGS sequence"/>
</dbReference>
<dbReference type="SUPFAM" id="SSF53850">
    <property type="entry name" value="Periplasmic binding protein-like II"/>
    <property type="match status" value="1"/>
</dbReference>
<keyword evidence="1" id="KW-0812">Transmembrane</keyword>
<comment type="caution">
    <text evidence="2">The sequence shown here is derived from an EMBL/GenBank/DDBJ whole genome shotgun (WGS) entry which is preliminary data.</text>
</comment>
<feature type="transmembrane region" description="Helical" evidence="1">
    <location>
        <begin position="278"/>
        <end position="300"/>
    </location>
</feature>
<evidence type="ECO:0008006" key="4">
    <source>
        <dbReference type="Google" id="ProtNLM"/>
    </source>
</evidence>
<dbReference type="PANTHER" id="PTHR22714:SF3">
    <property type="entry name" value="PBPE DOMAIN-CONTAINING PROTEIN"/>
    <property type="match status" value="1"/>
</dbReference>
<protein>
    <recommendedName>
        <fullName evidence="4">Ionotropic glutamate receptor L-glutamate and glycine-binding domain-containing protein</fullName>
    </recommendedName>
</protein>
<dbReference type="Gene3D" id="3.40.190.10">
    <property type="entry name" value="Periplasmic binding protein-like II"/>
    <property type="match status" value="1"/>
</dbReference>
<evidence type="ECO:0000256" key="1">
    <source>
        <dbReference type="SAM" id="Phobius"/>
    </source>
</evidence>
<proteinExistence type="predicted"/>
<keyword evidence="1" id="KW-0472">Membrane</keyword>
<evidence type="ECO:0000313" key="3">
    <source>
        <dbReference type="Proteomes" id="UP001303046"/>
    </source>
</evidence>
<dbReference type="EMBL" id="JAVFWL010000006">
    <property type="protein sequence ID" value="KAK6759936.1"/>
    <property type="molecule type" value="Genomic_DNA"/>
</dbReference>
<evidence type="ECO:0000313" key="2">
    <source>
        <dbReference type="EMBL" id="KAK6759936.1"/>
    </source>
</evidence>
<dbReference type="InterPro" id="IPR040128">
    <property type="entry name" value="T25E4.2-like"/>
</dbReference>
<reference evidence="2 3" key="1">
    <citation type="submission" date="2023-08" db="EMBL/GenBank/DDBJ databases">
        <title>A Necator americanus chromosomal reference genome.</title>
        <authorList>
            <person name="Ilik V."/>
            <person name="Petrzelkova K.J."/>
            <person name="Pardy F."/>
            <person name="Fuh T."/>
            <person name="Niatou-Singa F.S."/>
            <person name="Gouil Q."/>
            <person name="Baker L."/>
            <person name="Ritchie M.E."/>
            <person name="Jex A.R."/>
            <person name="Gazzola D."/>
            <person name="Li H."/>
            <person name="Toshio Fujiwara R."/>
            <person name="Zhan B."/>
            <person name="Aroian R.V."/>
            <person name="Pafco B."/>
            <person name="Schwarz E.M."/>
        </authorList>
    </citation>
    <scope>NUCLEOTIDE SEQUENCE [LARGE SCALE GENOMIC DNA]</scope>
    <source>
        <strain evidence="2 3">Aroian</strain>
        <tissue evidence="2">Whole animal</tissue>
    </source>
</reference>
<keyword evidence="3" id="KW-1185">Reference proteome</keyword>
<accession>A0ABR1EBA2</accession>
<organism evidence="2 3">
    <name type="scientific">Necator americanus</name>
    <name type="common">Human hookworm</name>
    <dbReference type="NCBI Taxonomy" id="51031"/>
    <lineage>
        <taxon>Eukaryota</taxon>
        <taxon>Metazoa</taxon>
        <taxon>Ecdysozoa</taxon>
        <taxon>Nematoda</taxon>
        <taxon>Chromadorea</taxon>
        <taxon>Rhabditida</taxon>
        <taxon>Rhabditina</taxon>
        <taxon>Rhabditomorpha</taxon>
        <taxon>Strongyloidea</taxon>
        <taxon>Ancylostomatidae</taxon>
        <taxon>Bunostominae</taxon>
        <taxon>Necator</taxon>
    </lineage>
</organism>
<gene>
    <name evidence="2" type="primary">Necator_chrX.g21636</name>
    <name evidence="2" type="ORF">RB195_021475</name>
</gene>
<dbReference type="PANTHER" id="PTHR22714">
    <property type="entry name" value="PROTEIN CBG02446-RELATED"/>
    <property type="match status" value="1"/>
</dbReference>
<keyword evidence="1" id="KW-1133">Transmembrane helix</keyword>
<sequence>MPSPLGRPIRVGVFEHDPDAFNCFRLLPHRNCSKPGAEIEIIRIVMELLDWEWEIVDTAAEFDVINDFGTQTPEGDFSGIMGLLARNAIDMSGLSMRITPERMRVAHFTFPIRYFQETYGIMLKQRVIDPTATSAMVLEAVLIAAMVVVSQYYQSSMNSKLTAPSTSAIPFYHQDELLTLLEQKKRYLTYYVNLELEGSNERNMERIKKIMKYNPVITHENEHDLIAEINFNKALTEVLPGIPQVTLNAGYAKKKAAEDSTIQAKKTPLSLKYHLEQLFLIFIISSSASIVIFIAELIVFRGKRYFHRKSYRMRRSQNHLDPPVSFIQMSEL</sequence>
<name>A0ABR1EBA2_NECAM</name>